<evidence type="ECO:0000313" key="3">
    <source>
        <dbReference type="Proteomes" id="UP001160148"/>
    </source>
</evidence>
<gene>
    <name evidence="2" type="ORF">MEUPH1_LOCUS6684</name>
</gene>
<organism evidence="2 3">
    <name type="scientific">Macrosiphum euphorbiae</name>
    <name type="common">potato aphid</name>
    <dbReference type="NCBI Taxonomy" id="13131"/>
    <lineage>
        <taxon>Eukaryota</taxon>
        <taxon>Metazoa</taxon>
        <taxon>Ecdysozoa</taxon>
        <taxon>Arthropoda</taxon>
        <taxon>Hexapoda</taxon>
        <taxon>Insecta</taxon>
        <taxon>Pterygota</taxon>
        <taxon>Neoptera</taxon>
        <taxon>Paraneoptera</taxon>
        <taxon>Hemiptera</taxon>
        <taxon>Sternorrhyncha</taxon>
        <taxon>Aphidomorpha</taxon>
        <taxon>Aphidoidea</taxon>
        <taxon>Aphididae</taxon>
        <taxon>Macrosiphini</taxon>
        <taxon>Macrosiphum</taxon>
    </lineage>
</organism>
<sequence length="82" mass="9287">MNNWTDTHTTRYRVSSEVSPQRPRRLYGQSSRCAIPLSGGTEYRGSGVCVTQCGAIQPKRDDGNVTLQVVREWQQNDPNYGR</sequence>
<protein>
    <submittedName>
        <fullName evidence="2">Uncharacterized protein</fullName>
    </submittedName>
</protein>
<feature type="compositionally biased region" description="Polar residues" evidence="1">
    <location>
        <begin position="1"/>
        <end position="19"/>
    </location>
</feature>
<evidence type="ECO:0000256" key="1">
    <source>
        <dbReference type="SAM" id="MobiDB-lite"/>
    </source>
</evidence>
<evidence type="ECO:0000313" key="2">
    <source>
        <dbReference type="EMBL" id="CAI6350193.1"/>
    </source>
</evidence>
<dbReference type="AlphaFoldDB" id="A0AAV0W303"/>
<dbReference type="Proteomes" id="UP001160148">
    <property type="component" value="Unassembled WGS sequence"/>
</dbReference>
<name>A0AAV0W303_9HEMI</name>
<dbReference type="EMBL" id="CARXXK010000001">
    <property type="protein sequence ID" value="CAI6350193.1"/>
    <property type="molecule type" value="Genomic_DNA"/>
</dbReference>
<keyword evidence="3" id="KW-1185">Reference proteome</keyword>
<reference evidence="2 3" key="1">
    <citation type="submission" date="2023-01" db="EMBL/GenBank/DDBJ databases">
        <authorList>
            <person name="Whitehead M."/>
        </authorList>
    </citation>
    <scope>NUCLEOTIDE SEQUENCE [LARGE SCALE GENOMIC DNA]</scope>
</reference>
<accession>A0AAV0W303</accession>
<proteinExistence type="predicted"/>
<comment type="caution">
    <text evidence="2">The sequence shown here is derived from an EMBL/GenBank/DDBJ whole genome shotgun (WGS) entry which is preliminary data.</text>
</comment>
<feature type="region of interest" description="Disordered" evidence="1">
    <location>
        <begin position="1"/>
        <end position="25"/>
    </location>
</feature>